<keyword evidence="5 6" id="KW-0694">RNA-binding</keyword>
<keyword evidence="4 6" id="KW-0949">S-adenosyl-L-methionine</keyword>
<evidence type="ECO:0000313" key="9">
    <source>
        <dbReference type="Proteomes" id="UP000451233"/>
    </source>
</evidence>
<dbReference type="SUPFAM" id="SSF53335">
    <property type="entry name" value="S-adenosyl-L-methionine-dependent methyltransferases"/>
    <property type="match status" value="1"/>
</dbReference>
<dbReference type="InterPro" id="IPR027391">
    <property type="entry name" value="Nol1_Nop2_Fmu_2"/>
</dbReference>
<feature type="domain" description="SAM-dependent MTase RsmB/NOP-type" evidence="7">
    <location>
        <begin position="1"/>
        <end position="297"/>
    </location>
</feature>
<dbReference type="EMBL" id="WVHS01000001">
    <property type="protein sequence ID" value="MXV13674.1"/>
    <property type="molecule type" value="Genomic_DNA"/>
</dbReference>
<dbReference type="PRINTS" id="PR02008">
    <property type="entry name" value="RCMTFAMILY"/>
</dbReference>
<organism evidence="8 9">
    <name type="scientific">Hufsiella ginkgonis</name>
    <dbReference type="NCBI Taxonomy" id="2695274"/>
    <lineage>
        <taxon>Bacteria</taxon>
        <taxon>Pseudomonadati</taxon>
        <taxon>Bacteroidota</taxon>
        <taxon>Sphingobacteriia</taxon>
        <taxon>Sphingobacteriales</taxon>
        <taxon>Sphingobacteriaceae</taxon>
        <taxon>Hufsiella</taxon>
    </lineage>
</organism>
<dbReference type="Proteomes" id="UP000451233">
    <property type="component" value="Unassembled WGS sequence"/>
</dbReference>
<evidence type="ECO:0000313" key="8">
    <source>
        <dbReference type="EMBL" id="MXV13674.1"/>
    </source>
</evidence>
<dbReference type="RefSeq" id="WP_160904707.1">
    <property type="nucleotide sequence ID" value="NZ_WVHS01000001.1"/>
</dbReference>
<evidence type="ECO:0000256" key="1">
    <source>
        <dbReference type="ARBA" id="ARBA00022490"/>
    </source>
</evidence>
<feature type="binding site" evidence="6">
    <location>
        <position position="134"/>
    </location>
    <ligand>
        <name>S-adenosyl-L-methionine</name>
        <dbReference type="ChEBI" id="CHEBI:59789"/>
    </ligand>
</feature>
<evidence type="ECO:0000256" key="6">
    <source>
        <dbReference type="PROSITE-ProRule" id="PRU01023"/>
    </source>
</evidence>
<keyword evidence="1" id="KW-0963">Cytoplasm</keyword>
<dbReference type="GO" id="GO:0008173">
    <property type="term" value="F:RNA methyltransferase activity"/>
    <property type="evidence" value="ECO:0007669"/>
    <property type="project" value="InterPro"/>
</dbReference>
<feature type="binding site" evidence="6">
    <location>
        <position position="161"/>
    </location>
    <ligand>
        <name>S-adenosyl-L-methionine</name>
        <dbReference type="ChEBI" id="CHEBI:59789"/>
    </ligand>
</feature>
<evidence type="ECO:0000256" key="2">
    <source>
        <dbReference type="ARBA" id="ARBA00022603"/>
    </source>
</evidence>
<dbReference type="Gene3D" id="3.30.70.1170">
    <property type="entry name" value="Sun protein, domain 3"/>
    <property type="match status" value="1"/>
</dbReference>
<reference evidence="8 9" key="1">
    <citation type="submission" date="2019-11" db="EMBL/GenBank/DDBJ databases">
        <title>Pedobacter sp. HMF7056 Genome sequencing and assembly.</title>
        <authorList>
            <person name="Kang H."/>
            <person name="Kim H."/>
            <person name="Joh K."/>
        </authorList>
    </citation>
    <scope>NUCLEOTIDE SEQUENCE [LARGE SCALE GENOMIC DNA]</scope>
    <source>
        <strain evidence="8 9">HMF7056</strain>
    </source>
</reference>
<keyword evidence="3 6" id="KW-0808">Transferase</keyword>
<dbReference type="InterPro" id="IPR049560">
    <property type="entry name" value="MeTrfase_RsmB-F_NOP2_cat"/>
</dbReference>
<comment type="caution">
    <text evidence="8">The sequence shown here is derived from an EMBL/GenBank/DDBJ whole genome shotgun (WGS) entry which is preliminary data.</text>
</comment>
<keyword evidence="9" id="KW-1185">Reference proteome</keyword>
<dbReference type="PROSITE" id="PS51686">
    <property type="entry name" value="SAM_MT_RSMB_NOP"/>
    <property type="match status" value="1"/>
</dbReference>
<feature type="binding site" evidence="6">
    <location>
        <begin position="110"/>
        <end position="116"/>
    </location>
    <ligand>
        <name>S-adenosyl-L-methionine</name>
        <dbReference type="ChEBI" id="CHEBI:59789"/>
    </ligand>
</feature>
<dbReference type="PANTHER" id="PTHR22807">
    <property type="entry name" value="NOP2 YEAST -RELATED NOL1/NOP2/FMU SUN DOMAIN-CONTAINING"/>
    <property type="match status" value="1"/>
</dbReference>
<dbReference type="InterPro" id="IPR031341">
    <property type="entry name" value="Methyltr_RsmF_N"/>
</dbReference>
<proteinExistence type="inferred from homology"/>
<dbReference type="Gene3D" id="2.30.130.60">
    <property type="match status" value="1"/>
</dbReference>
<name>A0A7K1XRX1_9SPHI</name>
<dbReference type="InterPro" id="IPR029063">
    <property type="entry name" value="SAM-dependent_MTases_sf"/>
</dbReference>
<evidence type="ECO:0000256" key="5">
    <source>
        <dbReference type="ARBA" id="ARBA00022884"/>
    </source>
</evidence>
<evidence type="ECO:0000256" key="3">
    <source>
        <dbReference type="ARBA" id="ARBA00022679"/>
    </source>
</evidence>
<protein>
    <submittedName>
        <fullName evidence="8">RNA methyltransferase</fullName>
    </submittedName>
</protein>
<dbReference type="GO" id="GO:0001510">
    <property type="term" value="P:RNA methylation"/>
    <property type="evidence" value="ECO:0007669"/>
    <property type="project" value="InterPro"/>
</dbReference>
<dbReference type="Pfam" id="PF13636">
    <property type="entry name" value="Methyltranf_PUA"/>
    <property type="match status" value="1"/>
</dbReference>
<dbReference type="InterPro" id="IPR001678">
    <property type="entry name" value="MeTrfase_RsmB-F_NOP2_dom"/>
</dbReference>
<dbReference type="PANTHER" id="PTHR22807:SF30">
    <property type="entry name" value="28S RRNA (CYTOSINE(4447)-C(5))-METHYLTRANSFERASE-RELATED"/>
    <property type="match status" value="1"/>
</dbReference>
<dbReference type="Gene3D" id="3.40.50.150">
    <property type="entry name" value="Vaccinia Virus protein VP39"/>
    <property type="match status" value="1"/>
</dbReference>
<dbReference type="InterPro" id="IPR023267">
    <property type="entry name" value="RCMT"/>
</dbReference>
<keyword evidence="2 6" id="KW-0489">Methyltransferase</keyword>
<dbReference type="AlphaFoldDB" id="A0A7K1XRX1"/>
<accession>A0A7K1XRX1</accession>
<feature type="active site" description="Nucleophile" evidence="6">
    <location>
        <position position="231"/>
    </location>
</feature>
<dbReference type="Pfam" id="PF01189">
    <property type="entry name" value="Methyltr_RsmB-F"/>
    <property type="match status" value="1"/>
</dbReference>
<gene>
    <name evidence="8" type="ORF">GS398_00010</name>
</gene>
<evidence type="ECO:0000256" key="4">
    <source>
        <dbReference type="ARBA" id="ARBA00022691"/>
    </source>
</evidence>
<dbReference type="GO" id="GO:0003723">
    <property type="term" value="F:RNA binding"/>
    <property type="evidence" value="ECO:0007669"/>
    <property type="project" value="UniProtKB-UniRule"/>
</dbReference>
<dbReference type="Pfam" id="PF17125">
    <property type="entry name" value="Methyltr_RsmF_N"/>
    <property type="match status" value="1"/>
</dbReference>
<comment type="similarity">
    <text evidence="6">Belongs to the class I-like SAM-binding methyltransferase superfamily. RsmB/NOP family.</text>
</comment>
<sequence length="453" mass="50611">MTPTLPPALIRSLNGEPGFDEARFSAVHASGEQVTAVRLNPLKSAHIFDTAAPVPWCAWGKYLARRPSFTADPLFHAGCYYVQEASSMFLEQVLKQAVNLNDDLRVLDLCAAPGGKSTHLSSLLSAESLLVSNEIIKSRVLTLADNMSKWGAVNTVVTNNDPEHFNRLGGYFDVIVADAPCSGSGMFRKDPHAISEWSEQAIQLCSQRQKRILADIYPALKENGILIYSTCSYSREENEQIADWLCDNFSMETVKINVDNAWGISETGSEKYGCHGYRFYPHRVQGEGFFITCLRKTGEAAAVGKDRGKQQKTPEVPPVIKEWLDDKQSLGIFPIGDEYGAIARCHENDLRFLQSKLYLKKSGVRMGKITGRDLVPDHELAVSLVTSKQVNKRALTYEQAISYLKKADVLPGSDSRLGWTLMCYQEFALGWAKVLPNRINNYYPKELRILKDF</sequence>
<evidence type="ECO:0000259" key="7">
    <source>
        <dbReference type="PROSITE" id="PS51686"/>
    </source>
</evidence>
<feature type="binding site" evidence="6">
    <location>
        <position position="178"/>
    </location>
    <ligand>
        <name>S-adenosyl-L-methionine</name>
        <dbReference type="ChEBI" id="CHEBI:59789"/>
    </ligand>
</feature>